<feature type="transmembrane region" description="Helical" evidence="5">
    <location>
        <begin position="178"/>
        <end position="196"/>
    </location>
</feature>
<dbReference type="RefSeq" id="WP_201688926.1">
    <property type="nucleotide sequence ID" value="NZ_JAEQND010000005.1"/>
</dbReference>
<gene>
    <name evidence="7" type="ORF">JI746_09635</name>
</gene>
<comment type="caution">
    <text evidence="7">The sequence shown here is derived from an EMBL/GenBank/DDBJ whole genome shotgun (WGS) entry which is preliminary data.</text>
</comment>
<proteinExistence type="predicted"/>
<dbReference type="PANTHER" id="PTHR22911">
    <property type="entry name" value="ACYL-MALONYL CONDENSING ENZYME-RELATED"/>
    <property type="match status" value="1"/>
</dbReference>
<feature type="domain" description="EamA" evidence="6">
    <location>
        <begin position="181"/>
        <end position="307"/>
    </location>
</feature>
<dbReference type="SUPFAM" id="SSF103481">
    <property type="entry name" value="Multidrug resistance efflux transporter EmrE"/>
    <property type="match status" value="2"/>
</dbReference>
<keyword evidence="4 5" id="KW-0472">Membrane</keyword>
<dbReference type="Pfam" id="PF00892">
    <property type="entry name" value="EamA"/>
    <property type="match status" value="2"/>
</dbReference>
<evidence type="ECO:0000256" key="2">
    <source>
        <dbReference type="ARBA" id="ARBA00022692"/>
    </source>
</evidence>
<dbReference type="PANTHER" id="PTHR22911:SF6">
    <property type="entry name" value="SOLUTE CARRIER FAMILY 35 MEMBER G1"/>
    <property type="match status" value="1"/>
</dbReference>
<feature type="transmembrane region" description="Helical" evidence="5">
    <location>
        <begin position="38"/>
        <end position="58"/>
    </location>
</feature>
<feature type="transmembrane region" description="Helical" evidence="5">
    <location>
        <begin position="235"/>
        <end position="255"/>
    </location>
</feature>
<evidence type="ECO:0000256" key="5">
    <source>
        <dbReference type="SAM" id="Phobius"/>
    </source>
</evidence>
<evidence type="ECO:0000313" key="8">
    <source>
        <dbReference type="Proteomes" id="UP000622707"/>
    </source>
</evidence>
<evidence type="ECO:0000313" key="7">
    <source>
        <dbReference type="EMBL" id="MBL0425372.1"/>
    </source>
</evidence>
<evidence type="ECO:0000256" key="3">
    <source>
        <dbReference type="ARBA" id="ARBA00022989"/>
    </source>
</evidence>
<evidence type="ECO:0000256" key="1">
    <source>
        <dbReference type="ARBA" id="ARBA00004141"/>
    </source>
</evidence>
<feature type="transmembrane region" description="Helical" evidence="5">
    <location>
        <begin position="208"/>
        <end position="229"/>
    </location>
</feature>
<comment type="subcellular location">
    <subcellularLocation>
        <location evidence="1">Membrane</location>
        <topology evidence="1">Multi-pass membrane protein</topology>
    </subcellularLocation>
</comment>
<keyword evidence="3 5" id="KW-1133">Transmembrane helix</keyword>
<feature type="domain" description="EamA" evidence="6">
    <location>
        <begin position="38"/>
        <end position="168"/>
    </location>
</feature>
<feature type="transmembrane region" description="Helical" evidence="5">
    <location>
        <begin position="105"/>
        <end position="122"/>
    </location>
</feature>
<accession>A0ABS1JM96</accession>
<evidence type="ECO:0000256" key="4">
    <source>
        <dbReference type="ARBA" id="ARBA00023136"/>
    </source>
</evidence>
<feature type="transmembrane region" description="Helical" evidence="5">
    <location>
        <begin position="70"/>
        <end position="93"/>
    </location>
</feature>
<sequence>MQSSPPADSRRSARRHLFARHALVAQRRIERLPGNVRALLWSTTAGLLFVVLNSLMRGLSLAVDPFQTQFLRYLMGFAVMLPLMLRAGVATYWPKNVVGQFTRGGVHTIGLVLWFIALPHITIADVTAIGFTGPIFIMLGAVLVFKESMRWERWLAAGIGLAGVLIVVAPKLTGGGGVYNLVMLASSPVFAASFLMTKALTRYERPGVIVAWQSISVTVLSLPLALWHWQWPGPGQWLLFLLCGLLGSSAHYCLTRSYAAADISATQSVKFLELVWATLIGWLWFDDQPSRSTLIGGLVISASTLWIARREARGPR</sequence>
<dbReference type="Proteomes" id="UP000622707">
    <property type="component" value="Unassembled WGS sequence"/>
</dbReference>
<dbReference type="EMBL" id="JAEQND010000005">
    <property type="protein sequence ID" value="MBL0425372.1"/>
    <property type="molecule type" value="Genomic_DNA"/>
</dbReference>
<keyword evidence="8" id="KW-1185">Reference proteome</keyword>
<organism evidence="7 8">
    <name type="scientific">Ramlibacter alkalitolerans</name>
    <dbReference type="NCBI Taxonomy" id="2039631"/>
    <lineage>
        <taxon>Bacteria</taxon>
        <taxon>Pseudomonadati</taxon>
        <taxon>Pseudomonadota</taxon>
        <taxon>Betaproteobacteria</taxon>
        <taxon>Burkholderiales</taxon>
        <taxon>Comamonadaceae</taxon>
        <taxon>Ramlibacter</taxon>
    </lineage>
</organism>
<feature type="transmembrane region" description="Helical" evidence="5">
    <location>
        <begin position="128"/>
        <end position="145"/>
    </location>
</feature>
<keyword evidence="2 5" id="KW-0812">Transmembrane</keyword>
<feature type="transmembrane region" description="Helical" evidence="5">
    <location>
        <begin position="154"/>
        <end position="172"/>
    </location>
</feature>
<dbReference type="InterPro" id="IPR037185">
    <property type="entry name" value="EmrE-like"/>
</dbReference>
<dbReference type="InterPro" id="IPR000620">
    <property type="entry name" value="EamA_dom"/>
</dbReference>
<name>A0ABS1JM96_9BURK</name>
<evidence type="ECO:0000259" key="6">
    <source>
        <dbReference type="Pfam" id="PF00892"/>
    </source>
</evidence>
<reference evidence="7 8" key="1">
    <citation type="journal article" date="2017" name="Int. J. Syst. Evol. Microbiol.">
        <title>Ramlibacter alkalitolerans sp. nov., alkali-tolerant bacterium isolated from soil of ginseng.</title>
        <authorList>
            <person name="Lee D.H."/>
            <person name="Cha C.J."/>
        </authorList>
    </citation>
    <scope>NUCLEOTIDE SEQUENCE [LARGE SCALE GENOMIC DNA]</scope>
    <source>
        <strain evidence="7 8">KACC 19305</strain>
    </source>
</reference>
<protein>
    <submittedName>
        <fullName evidence="7">DMT family transporter</fullName>
    </submittedName>
</protein>